<evidence type="ECO:0000313" key="2">
    <source>
        <dbReference type="Proteomes" id="UP001237780"/>
    </source>
</evidence>
<accession>A0ABU0S7S8</accession>
<proteinExistence type="predicted"/>
<organism evidence="1 2">
    <name type="scientific">Phyllobacterium ifriqiyense</name>
    <dbReference type="NCBI Taxonomy" id="314238"/>
    <lineage>
        <taxon>Bacteria</taxon>
        <taxon>Pseudomonadati</taxon>
        <taxon>Pseudomonadota</taxon>
        <taxon>Alphaproteobacteria</taxon>
        <taxon>Hyphomicrobiales</taxon>
        <taxon>Phyllobacteriaceae</taxon>
        <taxon>Phyllobacterium</taxon>
    </lineage>
</organism>
<evidence type="ECO:0000313" key="1">
    <source>
        <dbReference type="EMBL" id="MDQ0996798.1"/>
    </source>
</evidence>
<name>A0ABU0S7S8_9HYPH</name>
<comment type="caution">
    <text evidence="1">The sequence shown here is derived from an EMBL/GenBank/DDBJ whole genome shotgun (WGS) entry which is preliminary data.</text>
</comment>
<dbReference type="RefSeq" id="WP_162802448.1">
    <property type="nucleotide sequence ID" value="NZ_JAUSZT010000003.1"/>
</dbReference>
<gene>
    <name evidence="1" type="ORF">QFZ34_001980</name>
</gene>
<sequence>MSLIFDACPLSREQKPNFATVIYRKLGWPLAETFIDVHDRVVNTGEYLSQSASNYVIWDYLTRSANLRRKMAKELWLDAILMHKSMVLAFKVDVDI</sequence>
<reference evidence="1 2" key="1">
    <citation type="submission" date="2023-07" db="EMBL/GenBank/DDBJ databases">
        <title>Comparative genomics of wheat-associated soil bacteria to identify genetic determinants of phenazine resistance.</title>
        <authorList>
            <person name="Mouncey N."/>
        </authorList>
    </citation>
    <scope>NUCLEOTIDE SEQUENCE [LARGE SCALE GENOMIC DNA]</scope>
    <source>
        <strain evidence="1 2">W4I11</strain>
    </source>
</reference>
<keyword evidence="2" id="KW-1185">Reference proteome</keyword>
<protein>
    <submittedName>
        <fullName evidence="1">Uncharacterized protein</fullName>
    </submittedName>
</protein>
<dbReference type="Proteomes" id="UP001237780">
    <property type="component" value="Unassembled WGS sequence"/>
</dbReference>
<dbReference type="EMBL" id="JAUSZT010000003">
    <property type="protein sequence ID" value="MDQ0996798.1"/>
    <property type="molecule type" value="Genomic_DNA"/>
</dbReference>